<keyword evidence="11 17" id="KW-1133">Transmembrane helix</keyword>
<dbReference type="Pfam" id="PF08448">
    <property type="entry name" value="PAS_4"/>
    <property type="match status" value="1"/>
</dbReference>
<keyword evidence="5 15" id="KW-0597">Phosphoprotein</keyword>
<evidence type="ECO:0000256" key="1">
    <source>
        <dbReference type="ARBA" id="ARBA00000085"/>
    </source>
</evidence>
<dbReference type="CDD" id="cd17546">
    <property type="entry name" value="REC_hyHK_CKI1_RcsC-like"/>
    <property type="match status" value="1"/>
</dbReference>
<proteinExistence type="predicted"/>
<dbReference type="Pfam" id="PF01627">
    <property type="entry name" value="Hpt"/>
    <property type="match status" value="1"/>
</dbReference>
<sequence length="1023" mass="115368">MKAITLMKSMWTFIIIIALLIAVIGTNFYQMFALKGTLDHVKTNWMPSIARIVEMQELITQERVLLHKMLLETDKNALLTVITSYQNIRGQFDEKYHSYESFINSESEKQIYLDVSDKTIAYLQKGQLIIDAVQSGDYIRGKSLLDMLTPSREQADASLQKWIDYNLMGTQRDVDRTSNQRELVLWMASIFTIVAIAIGVALALQTRSVRRKGEQKLMKEKEKAQSYLDLIDVMIVVLDRDGRIDMLNRKGYSVLGYEEKDALGKDWFEVCGPKHLFEMRKERYQEFMDGEALSDYFESLIVDKLGEERLYGWSNNLIWTETGEVGGVIFAGVDITERKQAEETLNQYKDHLEVLVEERTSELENKNLLLADAKESAESANRAKSEFLANMSHEIRTPMNAILGLNYLLQQTDLTERQKDYVGKTVLSAKSLLTIISDILDFSKIEAKKIVLECIDFDLYEIMSNISNIIGFSLYEKGLKLHFSIHHEVPQVLNGDPFRLNQVLLNLVNNALKFTDAGEITIAVNVSSQDDSGVSLRFEVRDTGIGMTPAQQALLFHGFTQADMSTTRKYGGTGLGLVISKSIVELMQGEIHVESELGRGSSFIFTVRFEVGSEHLFSAPVASYLKFLRVLLICDDEEMRLVLKSQLEQFQFIVNDVDSAQSALEQISSSGRYDLVMIDWKLQGEKAHALAEKIKLEYATPVQVIVLISSYHESELQLKSQSASVKKVLYYPMSQSQLYNQITNLFQEQLQMKITSPQGESEIKKLHMLRNTEVLLVEDNEINQQVAQAILQEMDIHVDVAENGIEALKRVATKRYDAILMDLQMPLMDGFEATRNIRDFDQETPIIAMTADAMQGVKEQVVEAGMDAYISKPFEPIQLFSVLQRTIQSSRGRGYAEVAAAKQIEALPALNAAEALGRLGQNANLYERILHKFTANHANAIDEIREAIMNIDYPEALMLAHTLKGVASNIGATPLSHTADELQTAIHQGSVGLLETLLETAESRLAQVNQAIITYLAANAQEK</sequence>
<evidence type="ECO:0000313" key="24">
    <source>
        <dbReference type="Proteomes" id="UP000838821"/>
    </source>
</evidence>
<feature type="coiled-coil region" evidence="16">
    <location>
        <begin position="338"/>
        <end position="390"/>
    </location>
</feature>
<dbReference type="Gene3D" id="3.30.450.20">
    <property type="entry name" value="PAS domain"/>
    <property type="match status" value="1"/>
</dbReference>
<keyword evidence="8" id="KW-0547">Nucleotide-binding</keyword>
<evidence type="ECO:0000256" key="14">
    <source>
        <dbReference type="PROSITE-ProRule" id="PRU00110"/>
    </source>
</evidence>
<dbReference type="InterPro" id="IPR008207">
    <property type="entry name" value="Sig_transdc_His_kin_Hpt_dom"/>
</dbReference>
<name>A0ABM9CMW2_9BACL</name>
<evidence type="ECO:0000256" key="7">
    <source>
        <dbReference type="ARBA" id="ARBA00022692"/>
    </source>
</evidence>
<feature type="domain" description="Response regulatory" evidence="19">
    <location>
        <begin position="629"/>
        <end position="746"/>
    </location>
</feature>
<dbReference type="Gene3D" id="1.20.120.160">
    <property type="entry name" value="HPT domain"/>
    <property type="match status" value="1"/>
</dbReference>
<protein>
    <recommendedName>
        <fullName evidence="3">histidine kinase</fullName>
        <ecNumber evidence="3">2.7.13.3</ecNumber>
    </recommendedName>
</protein>
<dbReference type="InterPro" id="IPR035965">
    <property type="entry name" value="PAS-like_dom_sf"/>
</dbReference>
<dbReference type="EC" id="2.7.13.3" evidence="3"/>
<dbReference type="PROSITE" id="PS50110">
    <property type="entry name" value="RESPONSE_REGULATORY"/>
    <property type="match status" value="2"/>
</dbReference>
<keyword evidence="24" id="KW-1185">Reference proteome</keyword>
<dbReference type="SUPFAM" id="SSF47384">
    <property type="entry name" value="Homodimeric domain of signal transducing histidine kinase"/>
    <property type="match status" value="1"/>
</dbReference>
<comment type="caution">
    <text evidence="23">The sequence shown here is derived from an EMBL/GenBank/DDBJ whole genome shotgun (WGS) entry which is preliminary data.</text>
</comment>
<dbReference type="PROSITE" id="PS50113">
    <property type="entry name" value="PAC"/>
    <property type="match status" value="1"/>
</dbReference>
<feature type="domain" description="HPt" evidence="22">
    <location>
        <begin position="922"/>
        <end position="1015"/>
    </location>
</feature>
<dbReference type="Gene3D" id="3.40.50.2300">
    <property type="match status" value="2"/>
</dbReference>
<evidence type="ECO:0000256" key="11">
    <source>
        <dbReference type="ARBA" id="ARBA00022989"/>
    </source>
</evidence>
<feature type="domain" description="Response regulatory" evidence="19">
    <location>
        <begin position="773"/>
        <end position="887"/>
    </location>
</feature>
<dbReference type="SMART" id="SM00091">
    <property type="entry name" value="PAS"/>
    <property type="match status" value="1"/>
</dbReference>
<dbReference type="Pfam" id="PF02518">
    <property type="entry name" value="HATPase_c"/>
    <property type="match status" value="1"/>
</dbReference>
<organism evidence="23 24">
    <name type="scientific">Paenibacillus allorhizoplanae</name>
    <dbReference type="NCBI Taxonomy" id="2905648"/>
    <lineage>
        <taxon>Bacteria</taxon>
        <taxon>Bacillati</taxon>
        <taxon>Bacillota</taxon>
        <taxon>Bacilli</taxon>
        <taxon>Bacillales</taxon>
        <taxon>Paenibacillaceae</taxon>
        <taxon>Paenibacillus</taxon>
    </lineage>
</organism>
<evidence type="ECO:0000256" key="6">
    <source>
        <dbReference type="ARBA" id="ARBA00022679"/>
    </source>
</evidence>
<evidence type="ECO:0000256" key="5">
    <source>
        <dbReference type="ARBA" id="ARBA00022553"/>
    </source>
</evidence>
<dbReference type="Pfam" id="PF00512">
    <property type="entry name" value="HisKA"/>
    <property type="match status" value="1"/>
</dbReference>
<evidence type="ECO:0000313" key="23">
    <source>
        <dbReference type="EMBL" id="CAH1218879.1"/>
    </source>
</evidence>
<dbReference type="InterPro" id="IPR036890">
    <property type="entry name" value="HATPase_C_sf"/>
</dbReference>
<dbReference type="PANTHER" id="PTHR45339">
    <property type="entry name" value="HYBRID SIGNAL TRANSDUCTION HISTIDINE KINASE J"/>
    <property type="match status" value="1"/>
</dbReference>
<keyword evidence="12" id="KW-0902">Two-component regulatory system</keyword>
<dbReference type="Pfam" id="PF12729">
    <property type="entry name" value="4HB_MCP_1"/>
    <property type="match status" value="1"/>
</dbReference>
<dbReference type="RefSeq" id="WP_236290946.1">
    <property type="nucleotide sequence ID" value="NZ_CAKMMW010000017.1"/>
</dbReference>
<dbReference type="SUPFAM" id="SSF55785">
    <property type="entry name" value="PYP-like sensor domain (PAS domain)"/>
    <property type="match status" value="1"/>
</dbReference>
<evidence type="ECO:0000256" key="15">
    <source>
        <dbReference type="PROSITE-ProRule" id="PRU00169"/>
    </source>
</evidence>
<dbReference type="InterPro" id="IPR013656">
    <property type="entry name" value="PAS_4"/>
</dbReference>
<dbReference type="InterPro" id="IPR003594">
    <property type="entry name" value="HATPase_dom"/>
</dbReference>
<dbReference type="InterPro" id="IPR000014">
    <property type="entry name" value="PAS"/>
</dbReference>
<dbReference type="SMART" id="SM00388">
    <property type="entry name" value="HisKA"/>
    <property type="match status" value="1"/>
</dbReference>
<dbReference type="CDD" id="cd16922">
    <property type="entry name" value="HATPase_EvgS-ArcB-TorS-like"/>
    <property type="match status" value="1"/>
</dbReference>
<feature type="domain" description="Histidine kinase" evidence="18">
    <location>
        <begin position="390"/>
        <end position="611"/>
    </location>
</feature>
<feature type="transmembrane region" description="Helical" evidence="17">
    <location>
        <begin position="183"/>
        <end position="204"/>
    </location>
</feature>
<dbReference type="CDD" id="cd00082">
    <property type="entry name" value="HisKA"/>
    <property type="match status" value="1"/>
</dbReference>
<dbReference type="CDD" id="cd00088">
    <property type="entry name" value="HPT"/>
    <property type="match status" value="1"/>
</dbReference>
<dbReference type="CDD" id="cd00130">
    <property type="entry name" value="PAS"/>
    <property type="match status" value="1"/>
</dbReference>
<dbReference type="EMBL" id="CAKMMW010000017">
    <property type="protein sequence ID" value="CAH1218879.1"/>
    <property type="molecule type" value="Genomic_DNA"/>
</dbReference>
<keyword evidence="9 23" id="KW-0418">Kinase</keyword>
<feature type="modified residue" description="4-aspartylphosphate" evidence="15">
    <location>
        <position position="679"/>
    </location>
</feature>
<keyword evidence="16" id="KW-0175">Coiled coil</keyword>
<accession>A0ABM9CMW2</accession>
<dbReference type="PANTHER" id="PTHR45339:SF1">
    <property type="entry name" value="HYBRID SIGNAL TRANSDUCTION HISTIDINE KINASE J"/>
    <property type="match status" value="1"/>
</dbReference>
<keyword evidence="13 17" id="KW-0472">Membrane</keyword>
<evidence type="ECO:0000259" key="19">
    <source>
        <dbReference type="PROSITE" id="PS50110"/>
    </source>
</evidence>
<dbReference type="InterPro" id="IPR003661">
    <property type="entry name" value="HisK_dim/P_dom"/>
</dbReference>
<dbReference type="CDD" id="cd00156">
    <property type="entry name" value="REC"/>
    <property type="match status" value="1"/>
</dbReference>
<dbReference type="InterPro" id="IPR036097">
    <property type="entry name" value="HisK_dim/P_sf"/>
</dbReference>
<dbReference type="InterPro" id="IPR036641">
    <property type="entry name" value="HPT_dom_sf"/>
</dbReference>
<evidence type="ECO:0000256" key="16">
    <source>
        <dbReference type="SAM" id="Coils"/>
    </source>
</evidence>
<evidence type="ECO:0000259" key="21">
    <source>
        <dbReference type="PROSITE" id="PS50113"/>
    </source>
</evidence>
<evidence type="ECO:0000256" key="4">
    <source>
        <dbReference type="ARBA" id="ARBA00022475"/>
    </source>
</evidence>
<evidence type="ECO:0000256" key="13">
    <source>
        <dbReference type="ARBA" id="ARBA00023136"/>
    </source>
</evidence>
<dbReference type="InterPro" id="IPR001789">
    <property type="entry name" value="Sig_transdc_resp-reg_receiver"/>
</dbReference>
<keyword evidence="10" id="KW-0067">ATP-binding</keyword>
<feature type="modified residue" description="4-aspartylphosphate" evidence="15">
    <location>
        <position position="822"/>
    </location>
</feature>
<feature type="domain" description="PAC" evidence="21">
    <location>
        <begin position="295"/>
        <end position="347"/>
    </location>
</feature>
<dbReference type="InterPro" id="IPR024478">
    <property type="entry name" value="HlyB_4HB_MCP"/>
</dbReference>
<dbReference type="Pfam" id="PF00072">
    <property type="entry name" value="Response_reg"/>
    <property type="match status" value="2"/>
</dbReference>
<dbReference type="SMART" id="SM00448">
    <property type="entry name" value="REC"/>
    <property type="match status" value="2"/>
</dbReference>
<reference evidence="23" key="1">
    <citation type="submission" date="2022-01" db="EMBL/GenBank/DDBJ databases">
        <authorList>
            <person name="Criscuolo A."/>
        </authorList>
    </citation>
    <scope>NUCLEOTIDE SEQUENCE</scope>
    <source>
        <strain evidence="23">CIP111891</strain>
    </source>
</reference>
<dbReference type="PROSITE" id="PS50894">
    <property type="entry name" value="HPT"/>
    <property type="match status" value="1"/>
</dbReference>
<keyword evidence="4" id="KW-1003">Cell membrane</keyword>
<dbReference type="Gene3D" id="1.10.287.130">
    <property type="match status" value="1"/>
</dbReference>
<evidence type="ECO:0000259" key="18">
    <source>
        <dbReference type="PROSITE" id="PS50109"/>
    </source>
</evidence>
<comment type="catalytic activity">
    <reaction evidence="1">
        <text>ATP + protein L-histidine = ADP + protein N-phospho-L-histidine.</text>
        <dbReference type="EC" id="2.7.13.3"/>
    </reaction>
</comment>
<evidence type="ECO:0000259" key="20">
    <source>
        <dbReference type="PROSITE" id="PS50112"/>
    </source>
</evidence>
<dbReference type="Gene3D" id="3.30.565.10">
    <property type="entry name" value="Histidine kinase-like ATPase, C-terminal domain"/>
    <property type="match status" value="1"/>
</dbReference>
<feature type="transmembrane region" description="Helical" evidence="17">
    <location>
        <begin position="12"/>
        <end position="32"/>
    </location>
</feature>
<feature type="modified residue" description="Phosphohistidine" evidence="14">
    <location>
        <position position="961"/>
    </location>
</feature>
<dbReference type="Proteomes" id="UP000838821">
    <property type="component" value="Unassembled WGS sequence"/>
</dbReference>
<keyword evidence="7 17" id="KW-0812">Transmembrane</keyword>
<dbReference type="SUPFAM" id="SSF47226">
    <property type="entry name" value="Histidine-containing phosphotransfer domain, HPT domain"/>
    <property type="match status" value="1"/>
</dbReference>
<gene>
    <name evidence="23" type="primary">rcsC_16</name>
    <name evidence="23" type="ORF">PAECIP111891_04804</name>
</gene>
<dbReference type="PROSITE" id="PS50109">
    <property type="entry name" value="HIS_KIN"/>
    <property type="match status" value="1"/>
</dbReference>
<dbReference type="PRINTS" id="PR00344">
    <property type="entry name" value="BCTRLSENSOR"/>
</dbReference>
<dbReference type="GO" id="GO:0004673">
    <property type="term" value="F:protein histidine kinase activity"/>
    <property type="evidence" value="ECO:0007669"/>
    <property type="project" value="UniProtKB-EC"/>
</dbReference>
<dbReference type="InterPro" id="IPR005467">
    <property type="entry name" value="His_kinase_dom"/>
</dbReference>
<comment type="subcellular location">
    <subcellularLocation>
        <location evidence="2">Cell membrane</location>
        <topology evidence="2">Multi-pass membrane protein</topology>
    </subcellularLocation>
</comment>
<dbReference type="InterPro" id="IPR011006">
    <property type="entry name" value="CheY-like_superfamily"/>
</dbReference>
<evidence type="ECO:0000256" key="10">
    <source>
        <dbReference type="ARBA" id="ARBA00022840"/>
    </source>
</evidence>
<dbReference type="InterPro" id="IPR000700">
    <property type="entry name" value="PAS-assoc_C"/>
</dbReference>
<dbReference type="SMART" id="SM00387">
    <property type="entry name" value="HATPase_c"/>
    <property type="match status" value="1"/>
</dbReference>
<feature type="domain" description="PAS" evidence="20">
    <location>
        <begin position="220"/>
        <end position="291"/>
    </location>
</feature>
<evidence type="ECO:0000256" key="17">
    <source>
        <dbReference type="SAM" id="Phobius"/>
    </source>
</evidence>
<evidence type="ECO:0000256" key="3">
    <source>
        <dbReference type="ARBA" id="ARBA00012438"/>
    </source>
</evidence>
<evidence type="ECO:0000256" key="8">
    <source>
        <dbReference type="ARBA" id="ARBA00022741"/>
    </source>
</evidence>
<evidence type="ECO:0000256" key="2">
    <source>
        <dbReference type="ARBA" id="ARBA00004651"/>
    </source>
</evidence>
<dbReference type="NCBIfam" id="TIGR00229">
    <property type="entry name" value="sensory_box"/>
    <property type="match status" value="1"/>
</dbReference>
<evidence type="ECO:0000256" key="12">
    <source>
        <dbReference type="ARBA" id="ARBA00023012"/>
    </source>
</evidence>
<evidence type="ECO:0000256" key="9">
    <source>
        <dbReference type="ARBA" id="ARBA00022777"/>
    </source>
</evidence>
<dbReference type="InterPro" id="IPR004358">
    <property type="entry name" value="Sig_transdc_His_kin-like_C"/>
</dbReference>
<dbReference type="SUPFAM" id="SSF52172">
    <property type="entry name" value="CheY-like"/>
    <property type="match status" value="2"/>
</dbReference>
<evidence type="ECO:0000259" key="22">
    <source>
        <dbReference type="PROSITE" id="PS50894"/>
    </source>
</evidence>
<dbReference type="SUPFAM" id="SSF55874">
    <property type="entry name" value="ATPase domain of HSP90 chaperone/DNA topoisomerase II/histidine kinase"/>
    <property type="match status" value="1"/>
</dbReference>
<dbReference type="PROSITE" id="PS50112">
    <property type="entry name" value="PAS"/>
    <property type="match status" value="1"/>
</dbReference>
<keyword evidence="6 23" id="KW-0808">Transferase</keyword>